<protein>
    <submittedName>
        <fullName evidence="4">Sushi, nidogen and EGF-like domain-containing protein 1,Alpha-tectorin</fullName>
    </submittedName>
</protein>
<feature type="chain" id="PRO_5026680626" evidence="1">
    <location>
        <begin position="19"/>
        <end position="634"/>
    </location>
</feature>
<sequence length="634" mass="70548">MLHVPLICLLLFSKTAFGSVSMSEFFSFGQNENDTMLHPNDDGSSPVQNISVVFEFFSEHRKQLFVNTNGLISFFKAVSTYTSEEFPKIGKRIVLAPFWADIDTRGCGSTCGIWYRESTELVDLSKASSEIRYYFPAMNHFNAKWTYIATWYNVPFFGASPLGMNKRNTFQAVLITDSKSAFVIYNYNKIEWTTGTASNGNADIGLGGIPAQVGFNMGDEIHFYSVEGSRKSEIINLPNLSNVKYPGKFVFRVDLPDIESAPTPDADQCFLKAADILLVVDLSLSIDINDLKNLISDVISKLPINAMECQIAMKSFSTSARTEFRFKDHKTKTEILAHIAKMNTAKGVSNLKDALSSTTQMFSYNDGSRLYANRFVIIFTDGLMVASRELKTQADHLLSFSNMIVATVGIGSSVKHDHLELISSDFNSILRPSANSFWKYLQSALAVPGCLACDEDFGGEIRILLENSGYITREVFKEGRQFIYTLIEELTSFNLTNVNSSVDIFSDEVTEAIPLQNISGMDYKLGGLSLVEHSENNVNKSLLSQHIKDIGIISSSNSFIIFISNGGFLDSQLIEKLKHSVNETSIILSVGLGEDTNWDNVEDLATYGYCVFSSDDAHLLARYLKKEMKTTTCT</sequence>
<dbReference type="CDD" id="cd01450">
    <property type="entry name" value="vWFA_subfamily_ECM"/>
    <property type="match status" value="1"/>
</dbReference>
<dbReference type="SMART" id="SM00327">
    <property type="entry name" value="VWA"/>
    <property type="match status" value="2"/>
</dbReference>
<dbReference type="GO" id="GO:0007160">
    <property type="term" value="P:cell-matrix adhesion"/>
    <property type="evidence" value="ECO:0007669"/>
    <property type="project" value="InterPro"/>
</dbReference>
<feature type="domain" description="NIDO" evidence="3">
    <location>
        <begin position="97"/>
        <end position="256"/>
    </location>
</feature>
<keyword evidence="1" id="KW-0732">Signal</keyword>
<reference evidence="4 5" key="1">
    <citation type="submission" date="2020-06" db="EMBL/GenBank/DDBJ databases">
        <authorList>
            <person name="Li R."/>
            <person name="Bekaert M."/>
        </authorList>
    </citation>
    <scope>NUCLEOTIDE SEQUENCE [LARGE SCALE GENOMIC DNA]</scope>
    <source>
        <strain evidence="5">wild</strain>
    </source>
</reference>
<name>A0A6J8AWU3_MYTCO</name>
<dbReference type="InterPro" id="IPR051495">
    <property type="entry name" value="Epithelial_Barrier/Signaling"/>
</dbReference>
<dbReference type="InterPro" id="IPR036465">
    <property type="entry name" value="vWFA_dom_sf"/>
</dbReference>
<evidence type="ECO:0000259" key="2">
    <source>
        <dbReference type="PROSITE" id="PS50234"/>
    </source>
</evidence>
<dbReference type="InterPro" id="IPR003886">
    <property type="entry name" value="NIDO_dom"/>
</dbReference>
<dbReference type="EMBL" id="CACVKT020001914">
    <property type="protein sequence ID" value="CAC5373566.1"/>
    <property type="molecule type" value="Genomic_DNA"/>
</dbReference>
<dbReference type="Pfam" id="PF00092">
    <property type="entry name" value="VWA"/>
    <property type="match status" value="1"/>
</dbReference>
<proteinExistence type="predicted"/>
<dbReference type="PROSITE" id="PS50234">
    <property type="entry name" value="VWFA"/>
    <property type="match status" value="2"/>
</dbReference>
<dbReference type="PANTHER" id="PTHR13802">
    <property type="entry name" value="MUCIN 4-RELATED"/>
    <property type="match status" value="1"/>
</dbReference>
<evidence type="ECO:0000313" key="5">
    <source>
        <dbReference type="Proteomes" id="UP000507470"/>
    </source>
</evidence>
<accession>A0A6J8AWU3</accession>
<dbReference type="OrthoDB" id="6236007at2759"/>
<evidence type="ECO:0000256" key="1">
    <source>
        <dbReference type="SAM" id="SignalP"/>
    </source>
</evidence>
<dbReference type="SUPFAM" id="SSF53300">
    <property type="entry name" value="vWA-like"/>
    <property type="match status" value="2"/>
</dbReference>
<dbReference type="PROSITE" id="PS51220">
    <property type="entry name" value="NIDO"/>
    <property type="match status" value="1"/>
</dbReference>
<dbReference type="Proteomes" id="UP000507470">
    <property type="component" value="Unassembled WGS sequence"/>
</dbReference>
<dbReference type="InterPro" id="IPR002035">
    <property type="entry name" value="VWF_A"/>
</dbReference>
<feature type="domain" description="VWFA" evidence="2">
    <location>
        <begin position="275"/>
        <end position="445"/>
    </location>
</feature>
<keyword evidence="5" id="KW-1185">Reference proteome</keyword>
<evidence type="ECO:0000259" key="3">
    <source>
        <dbReference type="PROSITE" id="PS51220"/>
    </source>
</evidence>
<dbReference type="PANTHER" id="PTHR13802:SF59">
    <property type="entry name" value="SUSHI DOMAIN-CONTAINING PROTEIN 2"/>
    <property type="match status" value="1"/>
</dbReference>
<dbReference type="SMART" id="SM00539">
    <property type="entry name" value="NIDO"/>
    <property type="match status" value="1"/>
</dbReference>
<dbReference type="Gene3D" id="3.40.50.410">
    <property type="entry name" value="von Willebrand factor, type A domain"/>
    <property type="match status" value="2"/>
</dbReference>
<organism evidence="4 5">
    <name type="scientific">Mytilus coruscus</name>
    <name type="common">Sea mussel</name>
    <dbReference type="NCBI Taxonomy" id="42192"/>
    <lineage>
        <taxon>Eukaryota</taxon>
        <taxon>Metazoa</taxon>
        <taxon>Spiralia</taxon>
        <taxon>Lophotrochozoa</taxon>
        <taxon>Mollusca</taxon>
        <taxon>Bivalvia</taxon>
        <taxon>Autobranchia</taxon>
        <taxon>Pteriomorphia</taxon>
        <taxon>Mytilida</taxon>
        <taxon>Mytiloidea</taxon>
        <taxon>Mytilidae</taxon>
        <taxon>Mytilinae</taxon>
        <taxon>Mytilus</taxon>
    </lineage>
</organism>
<dbReference type="AlphaFoldDB" id="A0A6J8AWU3"/>
<feature type="domain" description="VWFA" evidence="2">
    <location>
        <begin position="460"/>
        <end position="628"/>
    </location>
</feature>
<gene>
    <name evidence="4" type="ORF">MCOR_11285</name>
</gene>
<dbReference type="Pfam" id="PF06119">
    <property type="entry name" value="NIDO"/>
    <property type="match status" value="1"/>
</dbReference>
<feature type="signal peptide" evidence="1">
    <location>
        <begin position="1"/>
        <end position="18"/>
    </location>
</feature>
<evidence type="ECO:0000313" key="4">
    <source>
        <dbReference type="EMBL" id="CAC5373566.1"/>
    </source>
</evidence>